<proteinExistence type="predicted"/>
<keyword evidence="3" id="KW-1185">Reference proteome</keyword>
<reference evidence="2 3" key="1">
    <citation type="journal article" date="2014" name="PLoS ONE">
        <title>Global Analysis of Gene Expression Profiles in Physic Nut (Jatropha curcas L.) Seedlings Exposed to Salt Stress.</title>
        <authorList>
            <person name="Zhang L."/>
            <person name="Zhang C."/>
            <person name="Wu P."/>
            <person name="Chen Y."/>
            <person name="Li M."/>
            <person name="Jiang H."/>
            <person name="Wu G."/>
        </authorList>
    </citation>
    <scope>NUCLEOTIDE SEQUENCE [LARGE SCALE GENOMIC DNA]</scope>
    <source>
        <strain evidence="3">cv. GZQX0401</strain>
        <tissue evidence="2">Young leaves</tissue>
    </source>
</reference>
<dbReference type="Proteomes" id="UP000027138">
    <property type="component" value="Unassembled WGS sequence"/>
</dbReference>
<evidence type="ECO:0000313" key="2">
    <source>
        <dbReference type="EMBL" id="KDP45014.1"/>
    </source>
</evidence>
<name>A0A067LKY8_JATCU</name>
<gene>
    <name evidence="2" type="ORF">JCGZ_01514</name>
</gene>
<dbReference type="AlphaFoldDB" id="A0A067LKY8"/>
<dbReference type="Pfam" id="PF07939">
    <property type="entry name" value="DUF1685"/>
    <property type="match status" value="1"/>
</dbReference>
<dbReference type="PANTHER" id="PTHR31865:SF22">
    <property type="entry name" value="DUF1685 FAMILY PROTEIN"/>
    <property type="match status" value="1"/>
</dbReference>
<sequence length="202" mass="22784">MSNSHPPDLPPKSKLRQLSEQRWSCSLDIEKDTNNHNHVSISDQIDGVPISNSQLQPPQLRFRRLFKQRSWSPDTEKEEVWLRRKSNSRMCNKGSLTDEDLEELKASFELGFGFKPDSPDLDPKLSDALPALRFYCAVNKEYTNSLLRSSSSSSILSDSDSSSTCSSSILDSGDDSETVKMKLKQWARVVAYSVRQVSGKPN</sequence>
<evidence type="ECO:0000256" key="1">
    <source>
        <dbReference type="SAM" id="MobiDB-lite"/>
    </source>
</evidence>
<protein>
    <submittedName>
        <fullName evidence="2">Uncharacterized protein</fullName>
    </submittedName>
</protein>
<dbReference type="KEGG" id="jcu:105648143"/>
<dbReference type="PANTHER" id="PTHR31865">
    <property type="entry name" value="OSJNBA0071G03.3 PROTEIN"/>
    <property type="match status" value="1"/>
</dbReference>
<dbReference type="EMBL" id="KK914240">
    <property type="protein sequence ID" value="KDP45014.1"/>
    <property type="molecule type" value="Genomic_DNA"/>
</dbReference>
<feature type="region of interest" description="Disordered" evidence="1">
    <location>
        <begin position="151"/>
        <end position="174"/>
    </location>
</feature>
<organism evidence="2 3">
    <name type="scientific">Jatropha curcas</name>
    <name type="common">Barbados nut</name>
    <dbReference type="NCBI Taxonomy" id="180498"/>
    <lineage>
        <taxon>Eukaryota</taxon>
        <taxon>Viridiplantae</taxon>
        <taxon>Streptophyta</taxon>
        <taxon>Embryophyta</taxon>
        <taxon>Tracheophyta</taxon>
        <taxon>Spermatophyta</taxon>
        <taxon>Magnoliopsida</taxon>
        <taxon>eudicotyledons</taxon>
        <taxon>Gunneridae</taxon>
        <taxon>Pentapetalae</taxon>
        <taxon>rosids</taxon>
        <taxon>fabids</taxon>
        <taxon>Malpighiales</taxon>
        <taxon>Euphorbiaceae</taxon>
        <taxon>Crotonoideae</taxon>
        <taxon>Jatropheae</taxon>
        <taxon>Jatropha</taxon>
    </lineage>
</organism>
<accession>A0A067LKY8</accession>
<feature type="compositionally biased region" description="Low complexity" evidence="1">
    <location>
        <begin position="151"/>
        <end position="171"/>
    </location>
</feature>
<evidence type="ECO:0000313" key="3">
    <source>
        <dbReference type="Proteomes" id="UP000027138"/>
    </source>
</evidence>
<dbReference type="InterPro" id="IPR012881">
    <property type="entry name" value="DUF1685"/>
</dbReference>
<dbReference type="STRING" id="180498.A0A067LKY8"/>